<dbReference type="SUPFAM" id="SSF143865">
    <property type="entry name" value="CorA soluble domain-like"/>
    <property type="match status" value="1"/>
</dbReference>
<evidence type="ECO:0008006" key="3">
    <source>
        <dbReference type="Google" id="ProtNLM"/>
    </source>
</evidence>
<dbReference type="EMBL" id="AP021906">
    <property type="protein sequence ID" value="BBP87883.1"/>
    <property type="molecule type" value="Genomic_DNA"/>
</dbReference>
<gene>
    <name evidence="1" type="ORF">BsIDN1_15010</name>
</gene>
<evidence type="ECO:0000313" key="2">
    <source>
        <dbReference type="Proteomes" id="UP000464658"/>
    </source>
</evidence>
<organism evidence="1 2">
    <name type="scientific">Bacillus safensis</name>
    <dbReference type="NCBI Taxonomy" id="561879"/>
    <lineage>
        <taxon>Bacteria</taxon>
        <taxon>Bacillati</taxon>
        <taxon>Bacillota</taxon>
        <taxon>Bacilli</taxon>
        <taxon>Bacillales</taxon>
        <taxon>Bacillaceae</taxon>
        <taxon>Bacillus</taxon>
    </lineage>
</organism>
<proteinExistence type="predicted"/>
<evidence type="ECO:0000313" key="1">
    <source>
        <dbReference type="EMBL" id="BBP87883.1"/>
    </source>
</evidence>
<dbReference type="Proteomes" id="UP000464658">
    <property type="component" value="Chromosome"/>
</dbReference>
<dbReference type="AlphaFoldDB" id="A0A5S9M412"/>
<accession>A0A5S9M412</accession>
<dbReference type="InterPro" id="IPR045861">
    <property type="entry name" value="CorA_cytoplasmic_dom"/>
</dbReference>
<dbReference type="Gene3D" id="3.30.460.20">
    <property type="entry name" value="CorA soluble domain-like"/>
    <property type="match status" value="1"/>
</dbReference>
<name>A0A5S9M412_BACIA</name>
<reference evidence="1 2" key="1">
    <citation type="submission" date="2019-12" db="EMBL/GenBank/DDBJ databases">
        <title>Full genome sequence of a Bacillus safensis strain isolated from commercially available natto in Indonesia.</title>
        <authorList>
            <person name="Yoshida M."/>
            <person name="Uomi M."/>
            <person name="Waturangi D."/>
            <person name="Ekaputri J.J."/>
            <person name="Setiamarga D.H.E."/>
        </authorList>
    </citation>
    <scope>NUCLEOTIDE SEQUENCE [LARGE SCALE GENOMIC DNA]</scope>
    <source>
        <strain evidence="1 2">IDN1</strain>
    </source>
</reference>
<protein>
    <recommendedName>
        <fullName evidence="3">Magnesium and cobalt transport protein CorA</fullName>
    </recommendedName>
</protein>
<sequence>MLRKLAVTKTATIEHATLQQLSSPDIAWYWIDFHAPTEKEAALLKEYFSFPSTRD</sequence>